<evidence type="ECO:0000313" key="4">
    <source>
        <dbReference type="Proteomes" id="UP001567537"/>
    </source>
</evidence>
<protein>
    <recommendedName>
        <fullName evidence="2">YrdC-like domain-containing protein</fullName>
    </recommendedName>
</protein>
<dbReference type="SUPFAM" id="SSF55821">
    <property type="entry name" value="YrdC/RibB"/>
    <property type="match status" value="1"/>
</dbReference>
<keyword evidence="4" id="KW-1185">Reference proteome</keyword>
<dbReference type="Gene3D" id="3.90.870.10">
    <property type="entry name" value="DHBP synthase"/>
    <property type="match status" value="1"/>
</dbReference>
<evidence type="ECO:0000313" key="3">
    <source>
        <dbReference type="EMBL" id="MEZ3177489.1"/>
    </source>
</evidence>
<feature type="region of interest" description="Disordered" evidence="1">
    <location>
        <begin position="198"/>
        <end position="243"/>
    </location>
</feature>
<evidence type="ECO:0000256" key="1">
    <source>
        <dbReference type="SAM" id="MobiDB-lite"/>
    </source>
</evidence>
<feature type="domain" description="YrdC-like" evidence="2">
    <location>
        <begin position="13"/>
        <end position="210"/>
    </location>
</feature>
<feature type="compositionally biased region" description="Pro residues" evidence="1">
    <location>
        <begin position="232"/>
        <end position="243"/>
    </location>
</feature>
<evidence type="ECO:0000259" key="2">
    <source>
        <dbReference type="PROSITE" id="PS51163"/>
    </source>
</evidence>
<dbReference type="EMBL" id="JAHWZY010000001">
    <property type="protein sequence ID" value="MEZ3177489.1"/>
    <property type="molecule type" value="Genomic_DNA"/>
</dbReference>
<dbReference type="InterPro" id="IPR006070">
    <property type="entry name" value="Sua5-like_dom"/>
</dbReference>
<organism evidence="3 4">
    <name type="scientific">Streptomyces pimonensis</name>
    <dbReference type="NCBI Taxonomy" id="2860288"/>
    <lineage>
        <taxon>Bacteria</taxon>
        <taxon>Bacillati</taxon>
        <taxon>Actinomycetota</taxon>
        <taxon>Actinomycetes</taxon>
        <taxon>Kitasatosporales</taxon>
        <taxon>Streptomycetaceae</taxon>
        <taxon>Streptomyces</taxon>
    </lineage>
</organism>
<dbReference type="Proteomes" id="UP001567537">
    <property type="component" value="Unassembled WGS sequence"/>
</dbReference>
<dbReference type="RefSeq" id="WP_371235572.1">
    <property type="nucleotide sequence ID" value="NZ_JAHWZY010000001.1"/>
</dbReference>
<dbReference type="PROSITE" id="PS51163">
    <property type="entry name" value="YRDC"/>
    <property type="match status" value="1"/>
</dbReference>
<reference evidence="3 4" key="1">
    <citation type="journal article" date="2021" name="Res Sq">
        <title>Streptomyces Pimoensis sp. nov., Isolated From the Taklimakan Desert in Xinjiang, China.</title>
        <authorList>
            <person name="Zhang P."/>
            <person name="Luo X."/>
            <person name="Luo X."/>
            <person name="Liu Z."/>
            <person name="Xia Z."/>
            <person name="Wan C."/>
            <person name="zhang L."/>
        </authorList>
    </citation>
    <scope>NUCLEOTIDE SEQUENCE [LARGE SCALE GENOMIC DNA]</scope>
    <source>
        <strain evidence="3 4">TRM75549</strain>
    </source>
</reference>
<dbReference type="InterPro" id="IPR017945">
    <property type="entry name" value="DHBP_synth_RibB-like_a/b_dom"/>
</dbReference>
<proteinExistence type="predicted"/>
<accession>A0ABV4ITY5</accession>
<feature type="compositionally biased region" description="Basic and acidic residues" evidence="1">
    <location>
        <begin position="198"/>
        <end position="230"/>
    </location>
</feature>
<comment type="caution">
    <text evidence="3">The sequence shown here is derived from an EMBL/GenBank/DDBJ whole genome shotgun (WGS) entry which is preliminary data.</text>
</comment>
<sequence>MTGSPVVSADRVPVSLARAGQMLDAGAAVVLPNPAPLTHVVTARRARTVNEAKGRPGDQPVALWAHHPDTLNALDQVWELGPDQSARARWLLTREHLTVLVPVRNGPELPSWAAPAVKDGWMLLFGARWQPLRPLLDELPLLYVSSANRTGRQPVATTAGALAMFPAAVAVLAVPDTDDPPAAESLERRATTTVRLHRDGRLELHRHGAQDRHHADPADYLRDLEKRRGDVVPPPRTPRTPRR</sequence>
<name>A0ABV4ITY5_9ACTN</name>
<gene>
    <name evidence="3" type="ORF">KYY02_01800</name>
</gene>